<dbReference type="Gene3D" id="3.40.1170.60">
    <property type="match status" value="1"/>
</dbReference>
<keyword evidence="2" id="KW-0227">DNA damage</keyword>
<dbReference type="InterPro" id="IPR045443">
    <property type="entry name" value="DUF6504"/>
</dbReference>
<name>A0A1Y5T011_9RHOB</name>
<dbReference type="CDD" id="cd03468">
    <property type="entry name" value="PolY_like"/>
    <property type="match status" value="1"/>
</dbReference>
<gene>
    <name evidence="5" type="ORF">PSA7680_02537</name>
</gene>
<evidence type="ECO:0000313" key="5">
    <source>
        <dbReference type="EMBL" id="SLN48918.1"/>
    </source>
</evidence>
<dbReference type="Pfam" id="PF00817">
    <property type="entry name" value="IMS"/>
    <property type="match status" value="1"/>
</dbReference>
<dbReference type="PANTHER" id="PTHR35369:SF2">
    <property type="entry name" value="BLR3025 PROTEIN"/>
    <property type="match status" value="1"/>
</dbReference>
<dbReference type="AlphaFoldDB" id="A0A1Y5T011"/>
<evidence type="ECO:0000259" key="4">
    <source>
        <dbReference type="Pfam" id="PF20114"/>
    </source>
</evidence>
<reference evidence="5 6" key="1">
    <citation type="submission" date="2017-03" db="EMBL/GenBank/DDBJ databases">
        <authorList>
            <person name="Afonso C.L."/>
            <person name="Miller P.J."/>
            <person name="Scott M.A."/>
            <person name="Spackman E."/>
            <person name="Goraichik I."/>
            <person name="Dimitrov K.M."/>
            <person name="Suarez D.L."/>
            <person name="Swayne D.E."/>
        </authorList>
    </citation>
    <scope>NUCLEOTIDE SEQUENCE [LARGE SCALE GENOMIC DNA]</scope>
    <source>
        <strain evidence="5 6">CECT 7680</strain>
    </source>
</reference>
<feature type="domain" description="DUF6504" evidence="4">
    <location>
        <begin position="470"/>
        <end position="537"/>
    </location>
</feature>
<accession>A0A1Y5T011</accession>
<keyword evidence="6" id="KW-1185">Reference proteome</keyword>
<sequence length="551" mass="60235">MPNRRILSLWFPRLGAERLLRMERGLLDAPFAVVRDTGQMQVLSSLSAAASAEGLFAGQPLRDARAMCPELLTRLQNAQAEAAFLTVLRRWAGKFSPWVGEEPPSGLVIDLTGCAHLFGGEEALLAQVESDCADLGLSVQAGIADTVGAAWALARYAGQGAEGMRSGDAVDQEARATRSRAAKRRHWERGGQPPANIAPPARAERIARPGHTRSALADLPIAALRLSEAARSQLTRLGIRRIGDLAGTPRAALARRFGQDVVRRLDQALGVEPEPVSPARPPLHFAVRLTLPDPIGLEEDVMAAVDRLLPPLCARLREKGRGARRIRLQAYRSDQTMQALDIGLARPSHDPDRLRPLLSLKIGDLEAGFGFDMLRLEAHVTEPLHPRQHRGHIEAAGAVRAQLSGDTALDDLIGRLGARIGLEAITRLHPASSHIPEKTATVLAAAWSEPAADWPAPAALRPLRLWPPEPVMAPEAPNPPAEFRWRGRTHITRIASGPERIAPEWWLDDPQWRSGLRDYWRLTTEAGETLWLYFAHGALMSAGWFCQGRFA</sequence>
<dbReference type="RefSeq" id="WP_085869076.1">
    <property type="nucleotide sequence ID" value="NZ_FWFQ01000017.1"/>
</dbReference>
<dbReference type="InterPro" id="IPR001126">
    <property type="entry name" value="UmuC"/>
</dbReference>
<proteinExistence type="inferred from homology"/>
<dbReference type="Pfam" id="PF20114">
    <property type="entry name" value="DUF6504"/>
    <property type="match status" value="1"/>
</dbReference>
<dbReference type="InterPro" id="IPR043128">
    <property type="entry name" value="Rev_trsase/Diguanyl_cyclase"/>
</dbReference>
<dbReference type="Proteomes" id="UP000193409">
    <property type="component" value="Unassembled WGS sequence"/>
</dbReference>
<evidence type="ECO:0000313" key="6">
    <source>
        <dbReference type="Proteomes" id="UP000193409"/>
    </source>
</evidence>
<dbReference type="Gene3D" id="3.30.70.270">
    <property type="match status" value="1"/>
</dbReference>
<dbReference type="InterPro" id="IPR043502">
    <property type="entry name" value="DNA/RNA_pol_sf"/>
</dbReference>
<organism evidence="5 6">
    <name type="scientific">Pseudoruegeria aquimaris</name>
    <dbReference type="NCBI Taxonomy" id="393663"/>
    <lineage>
        <taxon>Bacteria</taxon>
        <taxon>Pseudomonadati</taxon>
        <taxon>Pseudomonadota</taxon>
        <taxon>Alphaproteobacteria</taxon>
        <taxon>Rhodobacterales</taxon>
        <taxon>Roseobacteraceae</taxon>
        <taxon>Pseudoruegeria</taxon>
    </lineage>
</organism>
<comment type="similarity">
    <text evidence="1">Belongs to the DNA polymerase type-Y family.</text>
</comment>
<dbReference type="EMBL" id="FWFQ01000017">
    <property type="protein sequence ID" value="SLN48918.1"/>
    <property type="molecule type" value="Genomic_DNA"/>
</dbReference>
<dbReference type="GO" id="GO:0006281">
    <property type="term" value="P:DNA repair"/>
    <property type="evidence" value="ECO:0007669"/>
    <property type="project" value="InterPro"/>
</dbReference>
<dbReference type="OrthoDB" id="9788640at2"/>
<dbReference type="SUPFAM" id="SSF56672">
    <property type="entry name" value="DNA/RNA polymerases"/>
    <property type="match status" value="1"/>
</dbReference>
<protein>
    <submittedName>
        <fullName evidence="5">DNA polymerase IV</fullName>
    </submittedName>
</protein>
<dbReference type="PANTHER" id="PTHR35369">
    <property type="entry name" value="BLR3025 PROTEIN-RELATED"/>
    <property type="match status" value="1"/>
</dbReference>
<evidence type="ECO:0000256" key="2">
    <source>
        <dbReference type="ARBA" id="ARBA00022763"/>
    </source>
</evidence>
<evidence type="ECO:0000259" key="3">
    <source>
        <dbReference type="Pfam" id="PF00817"/>
    </source>
</evidence>
<feature type="domain" description="UmuC" evidence="3">
    <location>
        <begin position="21"/>
        <end position="152"/>
    </location>
</feature>
<dbReference type="InterPro" id="IPR050356">
    <property type="entry name" value="SulA_CellDiv_inhibitor"/>
</dbReference>
<evidence type="ECO:0000256" key="1">
    <source>
        <dbReference type="ARBA" id="ARBA00010945"/>
    </source>
</evidence>